<keyword evidence="4" id="KW-1185">Reference proteome</keyword>
<dbReference type="InterPro" id="IPR002035">
    <property type="entry name" value="VWF_A"/>
</dbReference>
<feature type="transmembrane region" description="Helical" evidence="1">
    <location>
        <begin position="6"/>
        <end position="26"/>
    </location>
</feature>
<dbReference type="Proteomes" id="UP000663791">
    <property type="component" value="Unassembled WGS sequence"/>
</dbReference>
<dbReference type="AlphaFoldDB" id="A0A938Y9R5"/>
<dbReference type="EMBL" id="JAERTX010000027">
    <property type="protein sequence ID" value="MBM9461782.1"/>
    <property type="molecule type" value="Genomic_DNA"/>
</dbReference>
<accession>A0A938Y9R5</accession>
<gene>
    <name evidence="3" type="ORF">JK386_17965</name>
</gene>
<keyword evidence="1" id="KW-1133">Transmembrane helix</keyword>
<evidence type="ECO:0000256" key="1">
    <source>
        <dbReference type="SAM" id="Phobius"/>
    </source>
</evidence>
<sequence length="321" mass="34398">MALIQWWVGAAVVGAALVTALAAWRWGARASRGDRVPVAGAERLRELPSWRTIVRTESRRRRLGLIGVALAVAGTALLGARFVMVTDEDEALQQRDVVLCMDVSGSMVPVVEDVLDTYVALSAELTEERIGFVMFDANAVTGFALTDDHDEVARRLTAAREELLSEEPVAGTTAPASGSSLVGDGLASCVQHFDRPDETRARTLVLATDNLVSGDSIYTLPQATDLAVERGVMVFGVTPRGAQPHATAELRAQTARTHGDVLVLTPEEPTNTVVITRAVKDQERTALLALAQDRSFDVIVPGVLLALVGLGLSSTAERRRR</sequence>
<reference evidence="3" key="1">
    <citation type="submission" date="2021-01" db="EMBL/GenBank/DDBJ databases">
        <title>Novel species in genus Nocardioides.</title>
        <authorList>
            <person name="Zhang G."/>
        </authorList>
    </citation>
    <scope>NUCLEOTIDE SEQUENCE</scope>
    <source>
        <strain evidence="3">Zg-536</strain>
    </source>
</reference>
<keyword evidence="1" id="KW-0812">Transmembrane</keyword>
<name>A0A938Y9R5_9ACTN</name>
<evidence type="ECO:0000313" key="4">
    <source>
        <dbReference type="Proteomes" id="UP000663791"/>
    </source>
</evidence>
<feature type="transmembrane region" description="Helical" evidence="1">
    <location>
        <begin position="63"/>
        <end position="84"/>
    </location>
</feature>
<dbReference type="SUPFAM" id="SSF53300">
    <property type="entry name" value="vWA-like"/>
    <property type="match status" value="1"/>
</dbReference>
<dbReference type="RefSeq" id="WP_205293103.1">
    <property type="nucleotide sequence ID" value="NZ_CP074406.1"/>
</dbReference>
<keyword evidence="1" id="KW-0472">Membrane</keyword>
<dbReference type="InterPro" id="IPR036465">
    <property type="entry name" value="vWFA_dom_sf"/>
</dbReference>
<evidence type="ECO:0000313" key="3">
    <source>
        <dbReference type="EMBL" id="MBM9461782.1"/>
    </source>
</evidence>
<dbReference type="PROSITE" id="PS50234">
    <property type="entry name" value="VWFA"/>
    <property type="match status" value="1"/>
</dbReference>
<dbReference type="InterPro" id="IPR008912">
    <property type="entry name" value="Uncharacterised_CoxE"/>
</dbReference>
<dbReference type="Pfam" id="PF05762">
    <property type="entry name" value="VWA_CoxE"/>
    <property type="match status" value="1"/>
</dbReference>
<comment type="caution">
    <text evidence="3">The sequence shown here is derived from an EMBL/GenBank/DDBJ whole genome shotgun (WGS) entry which is preliminary data.</text>
</comment>
<evidence type="ECO:0000259" key="2">
    <source>
        <dbReference type="PROSITE" id="PS50234"/>
    </source>
</evidence>
<proteinExistence type="predicted"/>
<organism evidence="3 4">
    <name type="scientific">Nocardioides faecalis</name>
    <dbReference type="NCBI Taxonomy" id="2803858"/>
    <lineage>
        <taxon>Bacteria</taxon>
        <taxon>Bacillati</taxon>
        <taxon>Actinomycetota</taxon>
        <taxon>Actinomycetes</taxon>
        <taxon>Propionibacteriales</taxon>
        <taxon>Nocardioidaceae</taxon>
        <taxon>Nocardioides</taxon>
    </lineage>
</organism>
<feature type="domain" description="VWFA" evidence="2">
    <location>
        <begin position="96"/>
        <end position="237"/>
    </location>
</feature>
<protein>
    <submittedName>
        <fullName evidence="3">VWA domain-containing protein</fullName>
    </submittedName>
</protein>
<dbReference type="Gene3D" id="3.40.50.410">
    <property type="entry name" value="von Willebrand factor, type A domain"/>
    <property type="match status" value="1"/>
</dbReference>